<gene>
    <name evidence="3" type="ORF">K6K41_11800</name>
</gene>
<protein>
    <submittedName>
        <fullName evidence="3">Uncharacterized protein</fullName>
    </submittedName>
</protein>
<evidence type="ECO:0000313" key="4">
    <source>
        <dbReference type="Proteomes" id="UP000825701"/>
    </source>
</evidence>
<dbReference type="EMBL" id="CP081869">
    <property type="protein sequence ID" value="QZO01933.1"/>
    <property type="molecule type" value="Genomic_DNA"/>
</dbReference>
<name>A0A9E6REC1_9HYPH</name>
<organism evidence="3 4">
    <name type="scientific">Chenggangzhangella methanolivorans</name>
    <dbReference type="NCBI Taxonomy" id="1437009"/>
    <lineage>
        <taxon>Bacteria</taxon>
        <taxon>Pseudomonadati</taxon>
        <taxon>Pseudomonadota</taxon>
        <taxon>Alphaproteobacteria</taxon>
        <taxon>Hyphomicrobiales</taxon>
        <taxon>Methylopilaceae</taxon>
        <taxon>Chenggangzhangella</taxon>
    </lineage>
</organism>
<feature type="chain" id="PRO_5039063790" evidence="2">
    <location>
        <begin position="23"/>
        <end position="171"/>
    </location>
</feature>
<proteinExistence type="predicted"/>
<feature type="signal peptide" evidence="2">
    <location>
        <begin position="1"/>
        <end position="22"/>
    </location>
</feature>
<evidence type="ECO:0000256" key="2">
    <source>
        <dbReference type="SAM" id="SignalP"/>
    </source>
</evidence>
<evidence type="ECO:0000256" key="1">
    <source>
        <dbReference type="SAM" id="MobiDB-lite"/>
    </source>
</evidence>
<dbReference type="AlphaFoldDB" id="A0A9E6REC1"/>
<evidence type="ECO:0000313" key="3">
    <source>
        <dbReference type="EMBL" id="QZO01933.1"/>
    </source>
</evidence>
<accession>A0A9E6REC1</accession>
<dbReference type="Proteomes" id="UP000825701">
    <property type="component" value="Chromosome"/>
</dbReference>
<dbReference type="RefSeq" id="WP_261405296.1">
    <property type="nucleotide sequence ID" value="NZ_CP081869.1"/>
</dbReference>
<keyword evidence="2" id="KW-0732">Signal</keyword>
<dbReference type="KEGG" id="cmet:K6K41_11800"/>
<sequence length="171" mass="17964">MKRLLTLAACAAVLSAAAPSRADESVQQLVDILRAQSAEKTAVKERFTPAAGVKVSQVQITVKINIRSDIPADAKPTCSGYLLHNNSNNVSFQENATMISTRKGATATCVLTIPFAWPDANLAGIVYANASIYWGAGQSSGLINRSSSRSAVPLPMPPEGGTAKTSLDFTL</sequence>
<feature type="region of interest" description="Disordered" evidence="1">
    <location>
        <begin position="147"/>
        <end position="171"/>
    </location>
</feature>
<reference evidence="3" key="1">
    <citation type="submission" date="2021-08" db="EMBL/GenBank/DDBJ databases">
        <authorList>
            <person name="Zhang H."/>
            <person name="Xu M."/>
            <person name="Yu Z."/>
            <person name="Yang L."/>
            <person name="Cai Y."/>
        </authorList>
    </citation>
    <scope>NUCLEOTIDE SEQUENCE</scope>
    <source>
        <strain evidence="3">CHL1</strain>
    </source>
</reference>
<keyword evidence="4" id="KW-1185">Reference proteome</keyword>